<evidence type="ECO:0000313" key="5">
    <source>
        <dbReference type="EMBL" id="CAK0799890.1"/>
    </source>
</evidence>
<feature type="compositionally biased region" description="Basic and acidic residues" evidence="2">
    <location>
        <begin position="262"/>
        <end position="280"/>
    </location>
</feature>
<evidence type="ECO:0000259" key="4">
    <source>
        <dbReference type="PROSITE" id="PS50405"/>
    </source>
</evidence>
<accession>A0ABN9Q5U1</accession>
<feature type="domain" description="GST N-terminal" evidence="3">
    <location>
        <begin position="8"/>
        <end position="95"/>
    </location>
</feature>
<feature type="domain" description="GST C-terminal" evidence="4">
    <location>
        <begin position="100"/>
        <end position="275"/>
    </location>
</feature>
<dbReference type="SUPFAM" id="SSF52833">
    <property type="entry name" value="Thioredoxin-like"/>
    <property type="match status" value="1"/>
</dbReference>
<dbReference type="InterPro" id="IPR004045">
    <property type="entry name" value="Glutathione_S-Trfase_N"/>
</dbReference>
<dbReference type="PROSITE" id="PS50404">
    <property type="entry name" value="GST_NTER"/>
    <property type="match status" value="1"/>
</dbReference>
<comment type="similarity">
    <text evidence="1">Belongs to the GST superfamily.</text>
</comment>
<evidence type="ECO:0000256" key="1">
    <source>
        <dbReference type="ARBA" id="ARBA00007409"/>
    </source>
</evidence>
<dbReference type="InterPro" id="IPR036249">
    <property type="entry name" value="Thioredoxin-like_sf"/>
</dbReference>
<proteinExistence type="inferred from homology"/>
<organism evidence="5 6">
    <name type="scientific">Prorocentrum cordatum</name>
    <dbReference type="NCBI Taxonomy" id="2364126"/>
    <lineage>
        <taxon>Eukaryota</taxon>
        <taxon>Sar</taxon>
        <taxon>Alveolata</taxon>
        <taxon>Dinophyceae</taxon>
        <taxon>Prorocentrales</taxon>
        <taxon>Prorocentraceae</taxon>
        <taxon>Prorocentrum</taxon>
    </lineage>
</organism>
<dbReference type="SUPFAM" id="SSF47616">
    <property type="entry name" value="GST C-terminal domain-like"/>
    <property type="match status" value="1"/>
</dbReference>
<dbReference type="Gene3D" id="1.20.1050.10">
    <property type="match status" value="1"/>
</dbReference>
<dbReference type="PANTHER" id="PTHR44051:SF8">
    <property type="entry name" value="GLUTATHIONE S-TRANSFERASE GSTA"/>
    <property type="match status" value="1"/>
</dbReference>
<dbReference type="PANTHER" id="PTHR44051">
    <property type="entry name" value="GLUTATHIONE S-TRANSFERASE-RELATED"/>
    <property type="match status" value="1"/>
</dbReference>
<evidence type="ECO:0000259" key="3">
    <source>
        <dbReference type="PROSITE" id="PS50404"/>
    </source>
</evidence>
<evidence type="ECO:0000256" key="2">
    <source>
        <dbReference type="SAM" id="MobiDB-lite"/>
    </source>
</evidence>
<name>A0ABN9Q5U1_9DINO</name>
<dbReference type="InterPro" id="IPR010987">
    <property type="entry name" value="Glutathione-S-Trfase_C-like"/>
</dbReference>
<evidence type="ECO:0008006" key="7">
    <source>
        <dbReference type="Google" id="ProtNLM"/>
    </source>
</evidence>
<gene>
    <name evidence="5" type="ORF">PCOR1329_LOCUS8211</name>
</gene>
<dbReference type="PROSITE" id="PS50405">
    <property type="entry name" value="GST_CTER"/>
    <property type="match status" value="1"/>
</dbReference>
<feature type="region of interest" description="Disordered" evidence="2">
    <location>
        <begin position="259"/>
        <end position="280"/>
    </location>
</feature>
<dbReference type="EMBL" id="CAUYUJ010002237">
    <property type="protein sequence ID" value="CAK0799890.1"/>
    <property type="molecule type" value="Genomic_DNA"/>
</dbReference>
<dbReference type="Proteomes" id="UP001189429">
    <property type="component" value="Unassembled WGS sequence"/>
</dbReference>
<dbReference type="InterPro" id="IPR036282">
    <property type="entry name" value="Glutathione-S-Trfase_C_sf"/>
</dbReference>
<dbReference type="Gene3D" id="3.40.30.10">
    <property type="entry name" value="Glutaredoxin"/>
    <property type="match status" value="1"/>
</dbReference>
<dbReference type="Pfam" id="PF13409">
    <property type="entry name" value="GST_N_2"/>
    <property type="match status" value="1"/>
</dbReference>
<keyword evidence="6" id="KW-1185">Reference proteome</keyword>
<sequence>MSGAEVTGVSAFYTFPPAPAALIVDVFLREKGFSEAAIKSVEKYVDLPALENRGPPCKKMNPQGSIPWFVTSDGSVVAETIAMCEYIEDVQPKPALIGSSAVERGVTRMWQRRMEENFCSPATYAHRNYCHSEDCPSDHGMKDFYTKRFNAEQGSNLLYSHPGAWKDLAAWALHRLAWLEKVKQDEAQSRIGSTPSDFICGDSLTVVDVQVYVNVFYWDTFVPGQHFFKNLEGQIPWVEAWYSRMHSRPAFAAARASAGYKDFSDKSDMEPATKMPKTDG</sequence>
<protein>
    <recommendedName>
        <fullName evidence="7">Glutathione S-transferase</fullName>
    </recommendedName>
</protein>
<evidence type="ECO:0000313" key="6">
    <source>
        <dbReference type="Proteomes" id="UP001189429"/>
    </source>
</evidence>
<comment type="caution">
    <text evidence="5">The sequence shown here is derived from an EMBL/GenBank/DDBJ whole genome shotgun (WGS) entry which is preliminary data.</text>
</comment>
<reference evidence="5" key="1">
    <citation type="submission" date="2023-10" db="EMBL/GenBank/DDBJ databases">
        <authorList>
            <person name="Chen Y."/>
            <person name="Shah S."/>
            <person name="Dougan E. K."/>
            <person name="Thang M."/>
            <person name="Chan C."/>
        </authorList>
    </citation>
    <scope>NUCLEOTIDE SEQUENCE [LARGE SCALE GENOMIC DNA]</scope>
</reference>